<evidence type="ECO:0000313" key="3">
    <source>
        <dbReference type="Proteomes" id="UP000629025"/>
    </source>
</evidence>
<comment type="caution">
    <text evidence="2">The sequence shown here is derived from an EMBL/GenBank/DDBJ whole genome shotgun (WGS) entry which is preliminary data.</text>
</comment>
<accession>A0ABQ1KY27</accession>
<keyword evidence="1" id="KW-0472">Membrane</keyword>
<keyword evidence="3" id="KW-1185">Reference proteome</keyword>
<dbReference type="InterPro" id="IPR021344">
    <property type="entry name" value="DUF2970"/>
</dbReference>
<evidence type="ECO:0008006" key="4">
    <source>
        <dbReference type="Google" id="ProtNLM"/>
    </source>
</evidence>
<evidence type="ECO:0000313" key="2">
    <source>
        <dbReference type="EMBL" id="GGC11268.1"/>
    </source>
</evidence>
<dbReference type="RefSeq" id="WP_188752164.1">
    <property type="nucleotide sequence ID" value="NZ_BMIJ01000011.1"/>
</dbReference>
<dbReference type="EMBL" id="BMIJ01000011">
    <property type="protein sequence ID" value="GGC11268.1"/>
    <property type="molecule type" value="Genomic_DNA"/>
</dbReference>
<evidence type="ECO:0000256" key="1">
    <source>
        <dbReference type="SAM" id="Phobius"/>
    </source>
</evidence>
<sequence length="69" mass="7747">MHTDVIQRCWRTLLGVLAGFFGVRSESARERDFKEGRALHFVVIGVVMAVVFVIFVIVLVRWALSITGA</sequence>
<gene>
    <name evidence="2" type="ORF">GCM10011352_42240</name>
</gene>
<name>A0ABQ1KY27_9GAMM</name>
<dbReference type="Proteomes" id="UP000629025">
    <property type="component" value="Unassembled WGS sequence"/>
</dbReference>
<dbReference type="Pfam" id="PF11174">
    <property type="entry name" value="DUF2970"/>
    <property type="match status" value="1"/>
</dbReference>
<keyword evidence="1" id="KW-1133">Transmembrane helix</keyword>
<reference evidence="3" key="1">
    <citation type="journal article" date="2019" name="Int. J. Syst. Evol. Microbiol.">
        <title>The Global Catalogue of Microorganisms (GCM) 10K type strain sequencing project: providing services to taxonomists for standard genome sequencing and annotation.</title>
        <authorList>
            <consortium name="The Broad Institute Genomics Platform"/>
            <consortium name="The Broad Institute Genome Sequencing Center for Infectious Disease"/>
            <person name="Wu L."/>
            <person name="Ma J."/>
        </authorList>
    </citation>
    <scope>NUCLEOTIDE SEQUENCE [LARGE SCALE GENOMIC DNA]</scope>
    <source>
        <strain evidence="3">CGMCC 1.15341</strain>
    </source>
</reference>
<keyword evidence="1" id="KW-0812">Transmembrane</keyword>
<feature type="transmembrane region" description="Helical" evidence="1">
    <location>
        <begin position="38"/>
        <end position="64"/>
    </location>
</feature>
<protein>
    <recommendedName>
        <fullName evidence="4">DUF2970 domain-containing protein</fullName>
    </recommendedName>
</protein>
<proteinExistence type="predicted"/>
<organism evidence="2 3">
    <name type="scientific">Marinobacterium zhoushanense</name>
    <dbReference type="NCBI Taxonomy" id="1679163"/>
    <lineage>
        <taxon>Bacteria</taxon>
        <taxon>Pseudomonadati</taxon>
        <taxon>Pseudomonadota</taxon>
        <taxon>Gammaproteobacteria</taxon>
        <taxon>Oceanospirillales</taxon>
        <taxon>Oceanospirillaceae</taxon>
        <taxon>Marinobacterium</taxon>
    </lineage>
</organism>